<accession>A0ABW4NQT2</accession>
<dbReference type="Proteomes" id="UP001597420">
    <property type="component" value="Unassembled WGS sequence"/>
</dbReference>
<evidence type="ECO:0000313" key="2">
    <source>
        <dbReference type="Proteomes" id="UP001597420"/>
    </source>
</evidence>
<dbReference type="NCBIfam" id="TIGR02564">
    <property type="entry name" value="cas_Csy1"/>
    <property type="match status" value="1"/>
</dbReference>
<organism evidence="1 2">
    <name type="scientific">Pasteurella oralis</name>
    <dbReference type="NCBI Taxonomy" id="1071947"/>
    <lineage>
        <taxon>Bacteria</taxon>
        <taxon>Pseudomonadati</taxon>
        <taxon>Pseudomonadota</taxon>
        <taxon>Gammaproteobacteria</taxon>
        <taxon>Pasteurellales</taxon>
        <taxon>Pasteurellaceae</taxon>
        <taxon>Pasteurella</taxon>
    </lineage>
</organism>
<gene>
    <name evidence="1" type="primary">csy1</name>
    <name evidence="1" type="ORF">ACFSAV_01015</name>
</gene>
<keyword evidence="2" id="KW-1185">Reference proteome</keyword>
<protein>
    <submittedName>
        <fullName evidence="1">Type I-F CRISPR-associated protein Csy1</fullName>
    </submittedName>
</protein>
<dbReference type="RefSeq" id="WP_379095227.1">
    <property type="nucleotide sequence ID" value="NZ_JBHUFP010000002.1"/>
</dbReference>
<evidence type="ECO:0000313" key="1">
    <source>
        <dbReference type="EMBL" id="MFD1804967.1"/>
    </source>
</evidence>
<reference evidence="2" key="1">
    <citation type="journal article" date="2019" name="Int. J. Syst. Evol. Microbiol.">
        <title>The Global Catalogue of Microorganisms (GCM) 10K type strain sequencing project: providing services to taxonomists for standard genome sequencing and annotation.</title>
        <authorList>
            <consortium name="The Broad Institute Genomics Platform"/>
            <consortium name="The Broad Institute Genome Sequencing Center for Infectious Disease"/>
            <person name="Wu L."/>
            <person name="Ma J."/>
        </authorList>
    </citation>
    <scope>NUCLEOTIDE SEQUENCE [LARGE SCALE GENOMIC DNA]</scope>
    <source>
        <strain evidence="2">CCM 7950</strain>
    </source>
</reference>
<comment type="caution">
    <text evidence="1">The sequence shown here is derived from an EMBL/GenBank/DDBJ whole genome shotgun (WGS) entry which is preliminary data.</text>
</comment>
<dbReference type="EMBL" id="JBHUFP010000002">
    <property type="protein sequence ID" value="MFD1804967.1"/>
    <property type="molecule type" value="Genomic_DNA"/>
</dbReference>
<dbReference type="Pfam" id="PF09611">
    <property type="entry name" value="Cas_Csy1"/>
    <property type="match status" value="1"/>
</dbReference>
<dbReference type="InterPro" id="IPR013397">
    <property type="entry name" value="CRISPR-assoc_prot_Csy1"/>
</dbReference>
<name>A0ABW4NQT2_9PAST</name>
<sequence length="444" mass="51624">MSNNIKSRIALFLQEQNIKKSGKERKKLEKATDPVEIEELLKLIQKFDEKYRFDTWIAYSANKMAKQLKFGTHISKGIHPDSRGNNVKFEPNSQILVEYVGSHNIEELELDANGDASALPLAAFFNFIVDEENQLTLRELLLADDPRLAGCFSDDLALSEQYKKQFQQALAGDLSQLNTYELNKQLFWVNSNTAIRDDDYTCLIPLYPSSLTNAFYQKITQKRYSEQNKQARDSRYKKSIEQENYLYINGLAIVSLGGSNSQNVSQLNSSQKGHHYLLPSLPPVFKPNKIMRLNLSSTTIFNDELAYICRAGLYKLYSVIEAKKNIYTIRDTRIEALNMILEAVLRTASVLQKQPAGWSKEYQLNMHEKYWLDPKRAELADEEAFRAEREKGDWVAEVECSFALWLNQCLQRRFPKLAHDFADAEYNEWRRNMRRSLRYRLRHP</sequence>
<proteinExistence type="predicted"/>